<dbReference type="EMBL" id="BAAAYK010000037">
    <property type="protein sequence ID" value="GAA3354554.1"/>
    <property type="molecule type" value="Genomic_DNA"/>
</dbReference>
<reference evidence="1" key="3">
    <citation type="submission" date="2023-12" db="EMBL/GenBank/DDBJ databases">
        <authorList>
            <person name="Sun Q."/>
            <person name="Inoue M."/>
        </authorList>
    </citation>
    <scope>NUCLEOTIDE SEQUENCE</scope>
    <source>
        <strain evidence="1">JCM 9687</strain>
    </source>
</reference>
<proteinExistence type="predicted"/>
<accession>A0ABP6RMJ0</accession>
<evidence type="ECO:0000313" key="2">
    <source>
        <dbReference type="EMBL" id="GAA3366180.1"/>
    </source>
</evidence>
<dbReference type="Gene3D" id="3.10.129.10">
    <property type="entry name" value="Hotdog Thioesterase"/>
    <property type="match status" value="1"/>
</dbReference>
<dbReference type="RefSeq" id="WP_344924801.1">
    <property type="nucleotide sequence ID" value="NZ_BAAAYK010000037.1"/>
</dbReference>
<keyword evidence="3" id="KW-1185">Reference proteome</keyword>
<organism evidence="1 3">
    <name type="scientific">Saccharopolyspora gregorii</name>
    <dbReference type="NCBI Taxonomy" id="33914"/>
    <lineage>
        <taxon>Bacteria</taxon>
        <taxon>Bacillati</taxon>
        <taxon>Actinomycetota</taxon>
        <taxon>Actinomycetes</taxon>
        <taxon>Pseudonocardiales</taxon>
        <taxon>Pseudonocardiaceae</taxon>
        <taxon>Saccharopolyspora</taxon>
    </lineage>
</organism>
<gene>
    <name evidence="1" type="ORF">GCM10020366_11610</name>
    <name evidence="2" type="ORF">GCM10020366_69030</name>
</gene>
<name>A0ABP6RMJ0_9PSEU</name>
<evidence type="ECO:0000313" key="1">
    <source>
        <dbReference type="EMBL" id="GAA3354554.1"/>
    </source>
</evidence>
<reference evidence="3" key="2">
    <citation type="journal article" date="2019" name="Int. J. Syst. Evol. Microbiol.">
        <title>The Global Catalogue of Microorganisms (GCM) 10K type strain sequencing project: providing services to taxonomists for standard genome sequencing and annotation.</title>
        <authorList>
            <consortium name="The Broad Institute Genomics Platform"/>
            <consortium name="The Broad Institute Genome Sequencing Center for Infectious Disease"/>
            <person name="Wu L."/>
            <person name="Ma J."/>
        </authorList>
    </citation>
    <scope>NUCLEOTIDE SEQUENCE [LARGE SCALE GENOMIC DNA]</scope>
    <source>
        <strain evidence="3">JCM 9687</strain>
    </source>
</reference>
<sequence>MPRRATDFLRPHRSGRLDVEAVAISQGRTQQLWQVAPIQQDGRARTGTLTWDRARL</sequence>
<dbReference type="Proteomes" id="UP001500483">
    <property type="component" value="Unassembled WGS sequence"/>
</dbReference>
<reference evidence="1" key="1">
    <citation type="journal article" date="2014" name="Int. J. Syst. Evol. Microbiol.">
        <title>Complete genome of a new Firmicutes species belonging to the dominant human colonic microbiota ('Ruminococcus bicirculans') reveals two chromosomes and a selective capacity to utilize plant glucans.</title>
        <authorList>
            <consortium name="NISC Comparative Sequencing Program"/>
            <person name="Wegmann U."/>
            <person name="Louis P."/>
            <person name="Goesmann A."/>
            <person name="Henrissat B."/>
            <person name="Duncan S.H."/>
            <person name="Flint H.J."/>
        </authorList>
    </citation>
    <scope>NUCLEOTIDE SEQUENCE</scope>
    <source>
        <strain evidence="1">JCM 9687</strain>
    </source>
</reference>
<dbReference type="EMBL" id="BAAAYK010000038">
    <property type="protein sequence ID" value="GAA3366180.1"/>
    <property type="molecule type" value="Genomic_DNA"/>
</dbReference>
<comment type="caution">
    <text evidence="1">The sequence shown here is derived from an EMBL/GenBank/DDBJ whole genome shotgun (WGS) entry which is preliminary data.</text>
</comment>
<protein>
    <submittedName>
        <fullName evidence="1">Uncharacterized protein</fullName>
    </submittedName>
</protein>
<evidence type="ECO:0000313" key="3">
    <source>
        <dbReference type="Proteomes" id="UP001500483"/>
    </source>
</evidence>